<dbReference type="PANTHER" id="PTHR43090:SF2">
    <property type="entry name" value="1-(5-PHOSPHORIBOSYL)-5-[(5-PHOSPHORIBOSYLAMINO)METHYLIDENEAMINO] IMIDAZOLE-4-CARBOXAMIDE ISOMERASE"/>
    <property type="match status" value="1"/>
</dbReference>
<keyword evidence="5 9" id="KW-0963">Cytoplasm</keyword>
<dbReference type="Pfam" id="PF00977">
    <property type="entry name" value="His_biosynth"/>
    <property type="match status" value="1"/>
</dbReference>
<comment type="similarity">
    <text evidence="4 9 10">Belongs to the HisA/HisF family.</text>
</comment>
<dbReference type="FunFam" id="3.20.20.70:FF:000009">
    <property type="entry name" value="1-(5-phosphoribosyl)-5-[(5-phosphoribosylamino)methylideneamino] imidazole-4-carboxamide isomerase"/>
    <property type="match status" value="1"/>
</dbReference>
<dbReference type="RefSeq" id="WP_193986879.1">
    <property type="nucleotide sequence ID" value="NZ_CP063656.1"/>
</dbReference>
<dbReference type="GO" id="GO:0003949">
    <property type="term" value="F:1-(5-phosphoribosyl)-5-[(5-phosphoribosylamino)methylideneamino]imidazole-4-carboxamide isomerase activity"/>
    <property type="evidence" value="ECO:0007669"/>
    <property type="project" value="UniProtKB-UniRule"/>
</dbReference>
<dbReference type="InterPro" id="IPR044524">
    <property type="entry name" value="Isoase_HisA-like"/>
</dbReference>
<sequence>MPSPEPRPAVAVARPTPHAFVVYPAIDVRDGRVVRLQQGDYDRETRYPDQPAIVARRYSDAAASWLHLVDLDAARAGGYTLQPLLRELKQTTKVQIQTGGGVRTESDVEAILEAGADRVVVGSLAVREPDQVIGWIHRFGPERITVALDARQDEDGRWQLPTAGWTRASDVSLEILLARYAGEGLRHLLCTDIARDGMMAGPNLDFYRHLLSLAPDMQFQASGGVRDTADIAAVRDAGCSGAILGKALLDGRLDLASALAEERSC</sequence>
<dbReference type="NCBIfam" id="TIGR00007">
    <property type="entry name" value="1-(5-phosphoribosyl)-5-[(5-phosphoribosylamino)methylideneamino]imidazole-4-carboxamide isomerase"/>
    <property type="match status" value="1"/>
</dbReference>
<dbReference type="GO" id="GO:0000105">
    <property type="term" value="P:L-histidine biosynthetic process"/>
    <property type="evidence" value="ECO:0007669"/>
    <property type="project" value="UniProtKB-UniRule"/>
</dbReference>
<evidence type="ECO:0000256" key="1">
    <source>
        <dbReference type="ARBA" id="ARBA00000901"/>
    </source>
</evidence>
<evidence type="ECO:0000256" key="8">
    <source>
        <dbReference type="ARBA" id="ARBA00023235"/>
    </source>
</evidence>
<evidence type="ECO:0000313" key="13">
    <source>
        <dbReference type="Proteomes" id="UP000594059"/>
    </source>
</evidence>
<dbReference type="InterPro" id="IPR006062">
    <property type="entry name" value="His_biosynth"/>
</dbReference>
<proteinExistence type="inferred from homology"/>
<dbReference type="GO" id="GO:0005737">
    <property type="term" value="C:cytoplasm"/>
    <property type="evidence" value="ECO:0007669"/>
    <property type="project" value="UniProtKB-SubCell"/>
</dbReference>
<dbReference type="GO" id="GO:0000162">
    <property type="term" value="P:L-tryptophan biosynthetic process"/>
    <property type="evidence" value="ECO:0007669"/>
    <property type="project" value="TreeGrafter"/>
</dbReference>
<dbReference type="UniPathway" id="UPA00031">
    <property type="reaction ID" value="UER00009"/>
</dbReference>
<dbReference type="HAMAP" id="MF_01014">
    <property type="entry name" value="HisA"/>
    <property type="match status" value="1"/>
</dbReference>
<dbReference type="EC" id="5.3.1.16" evidence="9 11"/>
<accession>A0A7S6UHN4</accession>
<dbReference type="KEGG" id="lcic:INQ41_05450"/>
<comment type="subcellular location">
    <subcellularLocation>
        <location evidence="2 9 11">Cytoplasm</location>
    </subcellularLocation>
</comment>
<keyword evidence="6 9" id="KW-0028">Amino-acid biosynthesis</keyword>
<dbReference type="InterPro" id="IPR023016">
    <property type="entry name" value="HisA/PriA"/>
</dbReference>
<dbReference type="Gene3D" id="3.20.20.70">
    <property type="entry name" value="Aldolase class I"/>
    <property type="match status" value="1"/>
</dbReference>
<name>A0A7S6UHN4_9GAMM</name>
<evidence type="ECO:0000256" key="3">
    <source>
        <dbReference type="ARBA" id="ARBA00005133"/>
    </source>
</evidence>
<dbReference type="InterPro" id="IPR006063">
    <property type="entry name" value="HisA_bact_arch"/>
</dbReference>
<gene>
    <name evidence="9 12" type="primary">hisA</name>
    <name evidence="12" type="ORF">INQ41_05450</name>
</gene>
<comment type="catalytic activity">
    <reaction evidence="1 9 11">
        <text>1-(5-phospho-beta-D-ribosyl)-5-[(5-phospho-beta-D-ribosylamino)methylideneamino]imidazole-4-carboxamide = 5-[(5-phospho-1-deoxy-D-ribulos-1-ylimino)methylamino]-1-(5-phospho-beta-D-ribosyl)imidazole-4-carboxamide</text>
        <dbReference type="Rhea" id="RHEA:15469"/>
        <dbReference type="ChEBI" id="CHEBI:58435"/>
        <dbReference type="ChEBI" id="CHEBI:58525"/>
        <dbReference type="EC" id="5.3.1.16"/>
    </reaction>
</comment>
<dbReference type="CDD" id="cd04732">
    <property type="entry name" value="HisA"/>
    <property type="match status" value="1"/>
</dbReference>
<feature type="active site" description="Proton acceptor" evidence="9">
    <location>
        <position position="27"/>
    </location>
</feature>
<dbReference type="AlphaFoldDB" id="A0A7S6UHN4"/>
<evidence type="ECO:0000256" key="9">
    <source>
        <dbReference type="HAMAP-Rule" id="MF_01014"/>
    </source>
</evidence>
<evidence type="ECO:0000256" key="4">
    <source>
        <dbReference type="ARBA" id="ARBA00009667"/>
    </source>
</evidence>
<comment type="pathway">
    <text evidence="3 9 11">Amino-acid biosynthesis; L-histidine biosynthesis; L-histidine from 5-phospho-alpha-D-ribose 1-diphosphate: step 4/9.</text>
</comment>
<evidence type="ECO:0000256" key="7">
    <source>
        <dbReference type="ARBA" id="ARBA00023102"/>
    </source>
</evidence>
<dbReference type="SUPFAM" id="SSF51366">
    <property type="entry name" value="Ribulose-phoshate binding barrel"/>
    <property type="match status" value="1"/>
</dbReference>
<evidence type="ECO:0000256" key="6">
    <source>
        <dbReference type="ARBA" id="ARBA00022605"/>
    </source>
</evidence>
<dbReference type="InterPro" id="IPR013785">
    <property type="entry name" value="Aldolase_TIM"/>
</dbReference>
<evidence type="ECO:0000256" key="5">
    <source>
        <dbReference type="ARBA" id="ARBA00022490"/>
    </source>
</evidence>
<keyword evidence="7 9" id="KW-0368">Histidine biosynthesis</keyword>
<evidence type="ECO:0000256" key="2">
    <source>
        <dbReference type="ARBA" id="ARBA00004496"/>
    </source>
</evidence>
<organism evidence="12 13">
    <name type="scientific">Novilysobacter ciconiae</name>
    <dbReference type="NCBI Taxonomy" id="2781022"/>
    <lineage>
        <taxon>Bacteria</taxon>
        <taxon>Pseudomonadati</taxon>
        <taxon>Pseudomonadota</taxon>
        <taxon>Gammaproteobacteria</taxon>
        <taxon>Lysobacterales</taxon>
        <taxon>Lysobacteraceae</taxon>
        <taxon>Novilysobacter</taxon>
    </lineage>
</organism>
<reference evidence="12 13" key="1">
    <citation type="submission" date="2020-10" db="EMBL/GenBank/DDBJ databases">
        <title>complete genome sequencing of Lysobacter sp. H21R20.</title>
        <authorList>
            <person name="Bae J.-W."/>
            <person name="Lee S.-Y."/>
        </authorList>
    </citation>
    <scope>NUCLEOTIDE SEQUENCE [LARGE SCALE GENOMIC DNA]</scope>
    <source>
        <strain evidence="12 13">H21R20</strain>
    </source>
</reference>
<feature type="active site" description="Proton donor" evidence="9">
    <location>
        <position position="149"/>
    </location>
</feature>
<evidence type="ECO:0000256" key="11">
    <source>
        <dbReference type="RuleBase" id="RU003658"/>
    </source>
</evidence>
<dbReference type="InterPro" id="IPR011060">
    <property type="entry name" value="RibuloseP-bd_barrel"/>
</dbReference>
<evidence type="ECO:0000313" key="12">
    <source>
        <dbReference type="EMBL" id="QOW20461.1"/>
    </source>
</evidence>
<keyword evidence="8 9" id="KW-0413">Isomerase</keyword>
<dbReference type="PANTHER" id="PTHR43090">
    <property type="entry name" value="1-(5-PHOSPHORIBOSYL)-5-[(5-PHOSPHORIBOSYLAMINO)METHYLIDENEAMINO] IMIDAZOLE-4-CARBOXAMIDE ISOMERASE"/>
    <property type="match status" value="1"/>
</dbReference>
<protein>
    <recommendedName>
        <fullName evidence="9 11">1-(5-phosphoribosyl)-5-[(5-phosphoribosylamino)methylideneamino] imidazole-4-carboxamide isomerase</fullName>
        <ecNumber evidence="9 11">5.3.1.16</ecNumber>
    </recommendedName>
    <alternativeName>
        <fullName evidence="9">Phosphoribosylformimino-5-aminoimidazole carboxamide ribotide isomerase</fullName>
    </alternativeName>
</protein>
<evidence type="ECO:0000256" key="10">
    <source>
        <dbReference type="RuleBase" id="RU003657"/>
    </source>
</evidence>
<dbReference type="EMBL" id="CP063656">
    <property type="protein sequence ID" value="QOW20461.1"/>
    <property type="molecule type" value="Genomic_DNA"/>
</dbReference>
<keyword evidence="13" id="KW-1185">Reference proteome</keyword>
<dbReference type="Proteomes" id="UP000594059">
    <property type="component" value="Chromosome"/>
</dbReference>